<dbReference type="AlphaFoldDB" id="A0A8G2BII0"/>
<dbReference type="Pfam" id="PF05378">
    <property type="entry name" value="Hydant_A_N"/>
    <property type="match status" value="1"/>
</dbReference>
<dbReference type="RefSeq" id="WP_093151006.1">
    <property type="nucleotide sequence ID" value="NZ_FNBW01000007.1"/>
</dbReference>
<dbReference type="SUPFAM" id="SSF53067">
    <property type="entry name" value="Actin-like ATPase domain"/>
    <property type="match status" value="1"/>
</dbReference>
<dbReference type="Pfam" id="PF01968">
    <property type="entry name" value="Hydantoinase_A"/>
    <property type="match status" value="1"/>
</dbReference>
<dbReference type="OrthoDB" id="9759608at2"/>
<evidence type="ECO:0000313" key="4">
    <source>
        <dbReference type="EMBL" id="SDF89209.1"/>
    </source>
</evidence>
<dbReference type="InterPro" id="IPR043129">
    <property type="entry name" value="ATPase_NBD"/>
</dbReference>
<dbReference type="PANTHER" id="PTHR11365">
    <property type="entry name" value="5-OXOPROLINASE RELATED"/>
    <property type="match status" value="1"/>
</dbReference>
<dbReference type="InterPro" id="IPR045079">
    <property type="entry name" value="Oxoprolinase-like"/>
</dbReference>
<dbReference type="InterPro" id="IPR008040">
    <property type="entry name" value="Hydant_A_N"/>
</dbReference>
<gene>
    <name evidence="4" type="ORF">SAMN05660686_02714</name>
</gene>
<evidence type="ECO:0000259" key="1">
    <source>
        <dbReference type="Pfam" id="PF01968"/>
    </source>
</evidence>
<proteinExistence type="predicted"/>
<dbReference type="EMBL" id="FNBW01000007">
    <property type="protein sequence ID" value="SDF89209.1"/>
    <property type="molecule type" value="Genomic_DNA"/>
</dbReference>
<evidence type="ECO:0000259" key="2">
    <source>
        <dbReference type="Pfam" id="PF05378"/>
    </source>
</evidence>
<dbReference type="PANTHER" id="PTHR11365:SF23">
    <property type="entry name" value="HYPOTHETICAL 5-OXOPROLINASE (EUROFUNG)-RELATED"/>
    <property type="match status" value="1"/>
</dbReference>
<evidence type="ECO:0000259" key="3">
    <source>
        <dbReference type="Pfam" id="PF19278"/>
    </source>
</evidence>
<protein>
    <submittedName>
        <fullName evidence="4">N-methylhydantoinase A</fullName>
    </submittedName>
</protein>
<keyword evidence="5" id="KW-1185">Reference proteome</keyword>
<accession>A0A8G2BII0</accession>
<feature type="domain" description="Hydantoinase A/oxoprolinase" evidence="1">
    <location>
        <begin position="211"/>
        <end position="498"/>
    </location>
</feature>
<dbReference type="InterPro" id="IPR002821">
    <property type="entry name" value="Hydantoinase_A"/>
</dbReference>
<dbReference type="GO" id="GO:0017168">
    <property type="term" value="F:5-oxoprolinase (ATP-hydrolyzing) activity"/>
    <property type="evidence" value="ECO:0007669"/>
    <property type="project" value="TreeGrafter"/>
</dbReference>
<reference evidence="4 5" key="1">
    <citation type="submission" date="2016-10" db="EMBL/GenBank/DDBJ databases">
        <authorList>
            <person name="Varghese N."/>
            <person name="Submissions S."/>
        </authorList>
    </citation>
    <scope>NUCLEOTIDE SEQUENCE [LARGE SCALE GENOMIC DNA]</scope>
    <source>
        <strain evidence="4 5">DSM 18839</strain>
    </source>
</reference>
<dbReference type="Pfam" id="PF19278">
    <property type="entry name" value="Hydant_A_C"/>
    <property type="match status" value="1"/>
</dbReference>
<dbReference type="Proteomes" id="UP000198615">
    <property type="component" value="Unassembled WGS sequence"/>
</dbReference>
<feature type="domain" description="Acetophenone carboxylase-like C-terminal" evidence="3">
    <location>
        <begin position="514"/>
        <end position="685"/>
    </location>
</feature>
<sequence length="691" mass="73776">MVSLKAPWRVGVDVGGTFTDMVIADADGRLHVFKVPSVPEDPARGVMNAVGKAAQDLGVDQRIFLENCAFFAHGSTVATNTLLERKGAKVGLVTTEGFRDSLEIRRGIRANPWDHRTPYPEVLVPRYLRRPVAGRLDTHGRELAPVDLDQAREIGARFRAEGVEAVAICLLNAFANPEHERLVADAVAGSWGGDWIALSSAIVPIIGEYERTSTTVVNAYVAPRVVGYLQALERELIDGGLPHRLFMLQSNGGAVSVRQIAERPVNLILSGPAAGVGSMRHFARAAGHDNLISMEIGGTSCDVMLMAEGRIAITDELSVADYDLMIPSVDIHTVGAGGGTIAGVDAAGMLFAGPRGAGARPGPACYGFGGTEPTVTDANLVLGRLKPGAYAGGSVTLDRELASEAVRSRVADPLGLSETEAAAGILRLVEQNLLQAVERISIQRGQNPARFMLVACGGAGPMHGAAVARRLGCRAVYVPRQAGAFCALGMLHSDVRQDFMDVHFQDLDTLADAPVEDRFAALERDASEMLTREGFDPADTATEREVDLRYDGQQWDLRIPIAAGAGAGDIRGAFEREYDRRFGHTVPGGRILITALRVVGKGLMPPLDEAAMPAATDGVRAIDHREAYVDDRHGAMRCAVYHGADLRPGHTLQGPLLIEEATTTIFAGPRDRVEVDPAGNYLIHLDREGDA</sequence>
<feature type="domain" description="Hydantoinase/oxoprolinase N-terminal" evidence="2">
    <location>
        <begin position="9"/>
        <end position="186"/>
    </location>
</feature>
<comment type="caution">
    <text evidence="4">The sequence shown here is derived from an EMBL/GenBank/DDBJ whole genome shotgun (WGS) entry which is preliminary data.</text>
</comment>
<organism evidence="4 5">
    <name type="scientific">Thalassobaculum litoreum DSM 18839</name>
    <dbReference type="NCBI Taxonomy" id="1123362"/>
    <lineage>
        <taxon>Bacteria</taxon>
        <taxon>Pseudomonadati</taxon>
        <taxon>Pseudomonadota</taxon>
        <taxon>Alphaproteobacteria</taxon>
        <taxon>Rhodospirillales</taxon>
        <taxon>Thalassobaculaceae</taxon>
        <taxon>Thalassobaculum</taxon>
    </lineage>
</organism>
<name>A0A8G2BII0_9PROT</name>
<evidence type="ECO:0000313" key="5">
    <source>
        <dbReference type="Proteomes" id="UP000198615"/>
    </source>
</evidence>
<dbReference type="GO" id="GO:0006749">
    <property type="term" value="P:glutathione metabolic process"/>
    <property type="evidence" value="ECO:0007669"/>
    <property type="project" value="TreeGrafter"/>
</dbReference>
<dbReference type="InterPro" id="IPR049517">
    <property type="entry name" value="ACX-like_C"/>
</dbReference>
<dbReference type="GO" id="GO:0005829">
    <property type="term" value="C:cytosol"/>
    <property type="evidence" value="ECO:0007669"/>
    <property type="project" value="TreeGrafter"/>
</dbReference>